<sequence>MQILKGDMWSDGKKIMLSDLLKKIPFNQWDWYMYEIDATGIAPHGFTMSDFEDFVSSKDEGVKFSWHEIKTFTDSLNDIHHCFLAALSSPKNYDSLIKGDYSSCQALIQIFDSTEWELRIFD</sequence>
<gene>
    <name evidence="1" type="ORF">ED033_24110</name>
</gene>
<proteinExistence type="predicted"/>
<dbReference type="EMBL" id="RMEA01000140">
    <property type="protein sequence ID" value="MER45311.1"/>
    <property type="molecule type" value="Genomic_DNA"/>
</dbReference>
<comment type="caution">
    <text evidence="1">The sequence shown here is derived from an EMBL/GenBank/DDBJ whole genome shotgun (WGS) entry which is preliminary data.</text>
</comment>
<protein>
    <submittedName>
        <fullName evidence="1">Uncharacterized protein</fullName>
    </submittedName>
</protein>
<accession>A0A3I8FUV1</accession>
<dbReference type="Proteomes" id="UP000885379">
    <property type="component" value="Unassembled WGS sequence"/>
</dbReference>
<evidence type="ECO:0000313" key="1">
    <source>
        <dbReference type="EMBL" id="MER45311.1"/>
    </source>
</evidence>
<organism evidence="1">
    <name type="scientific">Salmonella enterica</name>
    <name type="common">Salmonella choleraesuis</name>
    <dbReference type="NCBI Taxonomy" id="28901"/>
    <lineage>
        <taxon>Bacteria</taxon>
        <taxon>Pseudomonadati</taxon>
        <taxon>Pseudomonadota</taxon>
        <taxon>Gammaproteobacteria</taxon>
        <taxon>Enterobacterales</taxon>
        <taxon>Enterobacteriaceae</taxon>
        <taxon>Salmonella</taxon>
    </lineage>
</organism>
<name>A0A3I8FUV1_SALER</name>
<reference evidence="1" key="1">
    <citation type="submission" date="2018-10" db="EMBL/GenBank/DDBJ databases">
        <authorList>
            <consortium name="PulseNet: The National Subtyping Network for Foodborne Disease Surveillance"/>
            <person name="Tarr C.L."/>
            <person name="Trees E."/>
            <person name="Katz L.S."/>
            <person name="Carleton-Romer H.A."/>
            <person name="Stroika S."/>
            <person name="Kucerova Z."/>
            <person name="Roache K.F."/>
            <person name="Sabol A.L."/>
            <person name="Besser J."/>
            <person name="Gerner-Smidt P."/>
        </authorList>
    </citation>
    <scope>NUCLEOTIDE SEQUENCE [LARGE SCALE GENOMIC DNA]</scope>
    <source>
        <strain evidence="1">PNUSAS057480</strain>
    </source>
</reference>
<dbReference type="AlphaFoldDB" id="A0A3I8FUV1"/>